<gene>
    <name evidence="2" type="ORF">M23134_06537</name>
</gene>
<dbReference type="Proteomes" id="UP000004095">
    <property type="component" value="Unassembled WGS sequence"/>
</dbReference>
<comment type="caution">
    <text evidence="2">The sequence shown here is derived from an EMBL/GenBank/DDBJ whole genome shotgun (WGS) entry which is preliminary data.</text>
</comment>
<keyword evidence="3" id="KW-1185">Reference proteome</keyword>
<dbReference type="RefSeq" id="WP_002699893.1">
    <property type="nucleotide sequence ID" value="NZ_AAWS01000025.1"/>
</dbReference>
<dbReference type="AlphaFoldDB" id="A1ZQS2"/>
<evidence type="ECO:0000313" key="3">
    <source>
        <dbReference type="Proteomes" id="UP000004095"/>
    </source>
</evidence>
<dbReference type="eggNOG" id="COG4278">
    <property type="taxonomic scope" value="Bacteria"/>
</dbReference>
<keyword evidence="1" id="KW-1133">Transmembrane helix</keyword>
<dbReference type="InterPro" id="IPR009836">
    <property type="entry name" value="GRDP-like"/>
</dbReference>
<accession>A1ZQS2</accession>
<keyword evidence="1" id="KW-0812">Transmembrane</keyword>
<dbReference type="PANTHER" id="PTHR34365">
    <property type="entry name" value="ENOLASE (DUF1399)"/>
    <property type="match status" value="1"/>
</dbReference>
<evidence type="ECO:0000313" key="2">
    <source>
        <dbReference type="EMBL" id="EAY27227.1"/>
    </source>
</evidence>
<feature type="transmembrane region" description="Helical" evidence="1">
    <location>
        <begin position="320"/>
        <end position="344"/>
    </location>
</feature>
<feature type="transmembrane region" description="Helical" evidence="1">
    <location>
        <begin position="180"/>
        <end position="199"/>
    </location>
</feature>
<dbReference type="OrthoDB" id="196672at2"/>
<proteinExistence type="predicted"/>
<protein>
    <submittedName>
        <fullName evidence="2">Uncharacterized protein</fullName>
    </submittedName>
</protein>
<sequence>MNELLWNKIVAFDFDNPPAEYSFTLRLAKENNWTKNFTTEAILEYKKFMYLAATSQGMVSPSKIVDIVWHQHLIFTQSYCSFCQILGKNVQHIPSTHDKKDFQKFQEAASRTKHLYTQTFGKQPKAFWTYDDMFGSLNLRKSTVNLSSFIFLGILGILAFILPFRALMEPIYLSIEGADFIWVFIAAVLFIFMILEAYNQQALSKIIKKADKDAFIYQLKPSEVIYLKTQNIVKVINGFVSKLIGLGAIHIGFDYKMKLNHKSHDNSQEQTQIVSVLEGLGETHYPSIWPVLATKPVFANTTQAMDELKKYITNSIGFRVVFYINFVLLSLLTLLGVGRIITGLYTEKPVTFLVVLTAVVVYFSVMYLYRLCRLIFTSTVSNLYKKMLTQQPSKEQRASWKWDYFLRGDVALDTAFMSISGYIDKNSNGGTTCGTSCGSSCGGGCGGGCGGCGG</sequence>
<reference evidence="2 3" key="1">
    <citation type="submission" date="2007-01" db="EMBL/GenBank/DDBJ databases">
        <authorList>
            <person name="Haygood M."/>
            <person name="Podell S."/>
            <person name="Anderson C."/>
            <person name="Hopkinson B."/>
            <person name="Roe K."/>
            <person name="Barbeau K."/>
            <person name="Gaasterland T."/>
            <person name="Ferriera S."/>
            <person name="Johnson J."/>
            <person name="Kravitz S."/>
            <person name="Beeson K."/>
            <person name="Sutton G."/>
            <person name="Rogers Y.-H."/>
            <person name="Friedman R."/>
            <person name="Frazier M."/>
            <person name="Venter J.C."/>
        </authorList>
    </citation>
    <scope>NUCLEOTIDE SEQUENCE [LARGE SCALE GENOMIC DNA]</scope>
    <source>
        <strain evidence="2 3">ATCC 23134</strain>
    </source>
</reference>
<dbReference type="EMBL" id="AAWS01000025">
    <property type="protein sequence ID" value="EAY27227.1"/>
    <property type="molecule type" value="Genomic_DNA"/>
</dbReference>
<organism evidence="2 3">
    <name type="scientific">Microscilla marina ATCC 23134</name>
    <dbReference type="NCBI Taxonomy" id="313606"/>
    <lineage>
        <taxon>Bacteria</taxon>
        <taxon>Pseudomonadati</taxon>
        <taxon>Bacteroidota</taxon>
        <taxon>Cytophagia</taxon>
        <taxon>Cytophagales</taxon>
        <taxon>Microscillaceae</taxon>
        <taxon>Microscilla</taxon>
    </lineage>
</organism>
<name>A1ZQS2_MICM2</name>
<keyword evidence="1" id="KW-0472">Membrane</keyword>
<feature type="transmembrane region" description="Helical" evidence="1">
    <location>
        <begin position="350"/>
        <end position="369"/>
    </location>
</feature>
<dbReference type="PANTHER" id="PTHR34365:SF7">
    <property type="entry name" value="GLYCINE-RICH DOMAIN-CONTAINING PROTEIN 1"/>
    <property type="match status" value="1"/>
</dbReference>
<feature type="transmembrane region" description="Helical" evidence="1">
    <location>
        <begin position="149"/>
        <end position="168"/>
    </location>
</feature>
<evidence type="ECO:0000256" key="1">
    <source>
        <dbReference type="SAM" id="Phobius"/>
    </source>
</evidence>